<sequence length="637" mass="72786">MFYKRFSNQKKKKPSTEGTGMNSIEDLNTMKEKYRQKSDIPGFPGLWPRLNPLAMQPTAKACNPEIKPSGHKEDCRDRTRVESYVLPRNPEYFRICVPMYEASITGDWTAADAILSESPNLIRFAINENYDTALHVATSAEENEQTTLFVANLVNRMDTKDLELQNNNHNTAFCLATAAGNLKMVKIMMNKNRSLMDIPGSQDMLPLYMSAIYRKYETVKYLYDNSQLEGHSWTPQNRGWLLEKCVEAEFFDIALEIVTAYPDLGVNAGSVLGALARNPNAFDGAQQNFTTRIINSFCRITEKDNDALELLRLIWTDNIIKMSKNEVDKIVEGTPNWQNNRLQYSRRILFVAAEMGNTRFIIELLRVNDDNQTIFHVAVKHRHHGIYNLLYEIGAMKDLITPLKDINGNNMLHLVGETSGKKGPKASRVSLVLQRELLWFKEIEKMMPPSLRERKNKANQTPYELFSEKNEDIVSEGIKWVHDCMVVTTLIVTLAFAIPFTVPGSYSQEIGNPNFIYGYGFLIFVVADAISLFSASTSLLVFLYVLTSRHGQHDFMYSLPRKLMIGLLALFMSVAAMIITFSASFFILYRNRQQWLPSIIAVFATMPAVVFGLLQFPLLMDMFRSTFDPRYLFKPKN</sequence>
<feature type="non-terminal residue" evidence="4">
    <location>
        <position position="1"/>
    </location>
</feature>
<feature type="region of interest" description="Disordered" evidence="1">
    <location>
        <begin position="1"/>
        <end position="23"/>
    </location>
</feature>
<feature type="transmembrane region" description="Helical" evidence="2">
    <location>
        <begin position="484"/>
        <end position="504"/>
    </location>
</feature>
<dbReference type="Pfam" id="PF12796">
    <property type="entry name" value="Ank_2"/>
    <property type="match status" value="1"/>
</dbReference>
<feature type="transmembrane region" description="Helical" evidence="2">
    <location>
        <begin position="595"/>
        <end position="614"/>
    </location>
</feature>
<evidence type="ECO:0000313" key="5">
    <source>
        <dbReference type="Proteomes" id="UP001172457"/>
    </source>
</evidence>
<dbReference type="InterPro" id="IPR002110">
    <property type="entry name" value="Ankyrin_rpt"/>
</dbReference>
<accession>A0AA38TL64</accession>
<reference evidence="4" key="1">
    <citation type="submission" date="2023-03" db="EMBL/GenBank/DDBJ databases">
        <title>Chromosome-scale reference genome and RAD-based genetic map of yellow starthistle (Centaurea solstitialis) reveal putative structural variation and QTLs associated with invader traits.</title>
        <authorList>
            <person name="Reatini B."/>
            <person name="Cang F.A."/>
            <person name="Jiang Q."/>
            <person name="Mckibben M.T.W."/>
            <person name="Barker M.S."/>
            <person name="Rieseberg L.H."/>
            <person name="Dlugosch K.M."/>
        </authorList>
    </citation>
    <scope>NUCLEOTIDE SEQUENCE</scope>
    <source>
        <strain evidence="4">CAN-66</strain>
        <tissue evidence="4">Leaf</tissue>
    </source>
</reference>
<organism evidence="4 5">
    <name type="scientific">Centaurea solstitialis</name>
    <name type="common">yellow star-thistle</name>
    <dbReference type="NCBI Taxonomy" id="347529"/>
    <lineage>
        <taxon>Eukaryota</taxon>
        <taxon>Viridiplantae</taxon>
        <taxon>Streptophyta</taxon>
        <taxon>Embryophyta</taxon>
        <taxon>Tracheophyta</taxon>
        <taxon>Spermatophyta</taxon>
        <taxon>Magnoliopsida</taxon>
        <taxon>eudicotyledons</taxon>
        <taxon>Gunneridae</taxon>
        <taxon>Pentapetalae</taxon>
        <taxon>asterids</taxon>
        <taxon>campanulids</taxon>
        <taxon>Asterales</taxon>
        <taxon>Asteraceae</taxon>
        <taxon>Carduoideae</taxon>
        <taxon>Cardueae</taxon>
        <taxon>Centaureinae</taxon>
        <taxon>Centaurea</taxon>
    </lineage>
</organism>
<protein>
    <recommendedName>
        <fullName evidence="3">PGG domain-containing protein</fullName>
    </recommendedName>
</protein>
<evidence type="ECO:0000256" key="2">
    <source>
        <dbReference type="SAM" id="Phobius"/>
    </source>
</evidence>
<dbReference type="SMART" id="SM00248">
    <property type="entry name" value="ANK"/>
    <property type="match status" value="4"/>
</dbReference>
<dbReference type="InterPro" id="IPR026961">
    <property type="entry name" value="PGG_dom"/>
</dbReference>
<keyword evidence="2" id="KW-0472">Membrane</keyword>
<keyword evidence="2" id="KW-0812">Transmembrane</keyword>
<dbReference type="GO" id="GO:0016020">
    <property type="term" value="C:membrane"/>
    <property type="evidence" value="ECO:0007669"/>
    <property type="project" value="TreeGrafter"/>
</dbReference>
<keyword evidence="2" id="KW-1133">Transmembrane helix</keyword>
<dbReference type="Gene3D" id="1.25.40.20">
    <property type="entry name" value="Ankyrin repeat-containing domain"/>
    <property type="match status" value="1"/>
</dbReference>
<dbReference type="EMBL" id="JARYMX010000004">
    <property type="protein sequence ID" value="KAJ9553512.1"/>
    <property type="molecule type" value="Genomic_DNA"/>
</dbReference>
<keyword evidence="5" id="KW-1185">Reference proteome</keyword>
<evidence type="ECO:0000313" key="4">
    <source>
        <dbReference type="EMBL" id="KAJ9553512.1"/>
    </source>
</evidence>
<feature type="transmembrane region" description="Helical" evidence="2">
    <location>
        <begin position="516"/>
        <end position="546"/>
    </location>
</feature>
<dbReference type="PANTHER" id="PTHR24177:SF443">
    <property type="entry name" value="PGG DOMAIN-CONTAINING PROTEIN"/>
    <property type="match status" value="1"/>
</dbReference>
<name>A0AA38TL64_9ASTR</name>
<dbReference type="AlphaFoldDB" id="A0AA38TL64"/>
<feature type="transmembrane region" description="Helical" evidence="2">
    <location>
        <begin position="567"/>
        <end position="589"/>
    </location>
</feature>
<dbReference type="SUPFAM" id="SSF48403">
    <property type="entry name" value="Ankyrin repeat"/>
    <property type="match status" value="1"/>
</dbReference>
<dbReference type="Proteomes" id="UP001172457">
    <property type="component" value="Chromosome 4"/>
</dbReference>
<comment type="caution">
    <text evidence="4">The sequence shown here is derived from an EMBL/GenBank/DDBJ whole genome shotgun (WGS) entry which is preliminary data.</text>
</comment>
<dbReference type="PANTHER" id="PTHR24177">
    <property type="entry name" value="CASKIN"/>
    <property type="match status" value="1"/>
</dbReference>
<dbReference type="Pfam" id="PF13962">
    <property type="entry name" value="PGG"/>
    <property type="match status" value="1"/>
</dbReference>
<evidence type="ECO:0000256" key="1">
    <source>
        <dbReference type="SAM" id="MobiDB-lite"/>
    </source>
</evidence>
<evidence type="ECO:0000259" key="3">
    <source>
        <dbReference type="Pfam" id="PF13962"/>
    </source>
</evidence>
<proteinExistence type="predicted"/>
<dbReference type="InterPro" id="IPR036770">
    <property type="entry name" value="Ankyrin_rpt-contain_sf"/>
</dbReference>
<gene>
    <name evidence="4" type="ORF">OSB04_017557</name>
</gene>
<feature type="domain" description="PGG" evidence="3">
    <location>
        <begin position="483"/>
        <end position="587"/>
    </location>
</feature>